<keyword evidence="2" id="KW-1185">Reference proteome</keyword>
<dbReference type="Proteomes" id="UP000479000">
    <property type="component" value="Unassembled WGS sequence"/>
</dbReference>
<accession>A0A6H5GN84</accession>
<evidence type="ECO:0000313" key="2">
    <source>
        <dbReference type="Proteomes" id="UP000479000"/>
    </source>
</evidence>
<dbReference type="EMBL" id="CADCXU010016109">
    <property type="protein sequence ID" value="CAB0005266.1"/>
    <property type="molecule type" value="Genomic_DNA"/>
</dbReference>
<feature type="non-terminal residue" evidence="1">
    <location>
        <position position="101"/>
    </location>
</feature>
<sequence length="101" mass="11321">MPMVVGRAEGDGLKSALPGGALMCLHRERFVPVGIYAGHFRKKPGTNFDLRSTLTGNLTDKCYDPMKDIIGFLDQFWPNETDSKSVFGLVLILQNVYEWID</sequence>
<gene>
    <name evidence="1" type="ORF">NTEN_LOCUS10743</name>
</gene>
<protein>
    <submittedName>
        <fullName evidence="1">Uncharacterized protein</fullName>
    </submittedName>
</protein>
<reference evidence="1 2" key="1">
    <citation type="submission" date="2020-02" db="EMBL/GenBank/DDBJ databases">
        <authorList>
            <person name="Ferguson B K."/>
        </authorList>
    </citation>
    <scope>NUCLEOTIDE SEQUENCE [LARGE SCALE GENOMIC DNA]</scope>
</reference>
<dbReference type="AlphaFoldDB" id="A0A6H5GN84"/>
<proteinExistence type="predicted"/>
<evidence type="ECO:0000313" key="1">
    <source>
        <dbReference type="EMBL" id="CAB0005266.1"/>
    </source>
</evidence>
<organism evidence="1 2">
    <name type="scientific">Nesidiocoris tenuis</name>
    <dbReference type="NCBI Taxonomy" id="355587"/>
    <lineage>
        <taxon>Eukaryota</taxon>
        <taxon>Metazoa</taxon>
        <taxon>Ecdysozoa</taxon>
        <taxon>Arthropoda</taxon>
        <taxon>Hexapoda</taxon>
        <taxon>Insecta</taxon>
        <taxon>Pterygota</taxon>
        <taxon>Neoptera</taxon>
        <taxon>Paraneoptera</taxon>
        <taxon>Hemiptera</taxon>
        <taxon>Heteroptera</taxon>
        <taxon>Panheteroptera</taxon>
        <taxon>Cimicomorpha</taxon>
        <taxon>Miridae</taxon>
        <taxon>Dicyphina</taxon>
        <taxon>Nesidiocoris</taxon>
    </lineage>
</organism>
<name>A0A6H5GN84_9HEMI</name>